<dbReference type="EMBL" id="MW438348">
    <property type="protein sequence ID" value="QQW50310.1"/>
    <property type="molecule type" value="Genomic_DNA"/>
</dbReference>
<keyword evidence="8" id="KW-1185">Reference proteome</keyword>
<proteinExistence type="predicted"/>
<evidence type="ECO:0000313" key="6">
    <source>
        <dbReference type="EMBL" id="QQW50266.1"/>
    </source>
</evidence>
<reference evidence="2" key="1">
    <citation type="journal article" date="2019" name="J. Appl. Phycol.">
        <title>Construction and comparative analysis of mitochondrial genome in the brown tide forming alga Aureococcus anophagefferens (Pelagophyceae, Ochrophyta).</title>
        <authorList>
            <person name="Liu F."/>
            <person name="Liu S."/>
            <person name="Huang T."/>
            <person name="Chen N."/>
        </authorList>
    </citation>
    <scope>NUCLEOTIDE SEQUENCE</scope>
</reference>
<dbReference type="GO" id="GO:0005840">
    <property type="term" value="C:ribosome"/>
    <property type="evidence" value="ECO:0007669"/>
    <property type="project" value="UniProtKB-KW"/>
</dbReference>
<evidence type="ECO:0000313" key="2">
    <source>
        <dbReference type="EMBL" id="QGI24646.1"/>
    </source>
</evidence>
<dbReference type="EMBL" id="MW438347">
    <property type="protein sequence ID" value="QQW50266.1"/>
    <property type="molecule type" value="Genomic_DNA"/>
</dbReference>
<dbReference type="EMBL" id="JBBJCI010000303">
    <property type="protein sequence ID" value="KAK7234918.1"/>
    <property type="molecule type" value="Genomic_DNA"/>
</dbReference>
<dbReference type="InterPro" id="IPR022803">
    <property type="entry name" value="Ribosomal_uL5_dom_sf"/>
</dbReference>
<dbReference type="EMBL" id="MW438346">
    <property type="protein sequence ID" value="QQW50222.1"/>
    <property type="molecule type" value="Genomic_DNA"/>
</dbReference>
<keyword evidence="2" id="KW-0687">Ribonucleoprotein</keyword>
<evidence type="ECO:0000313" key="3">
    <source>
        <dbReference type="EMBL" id="QQW50135.1"/>
    </source>
</evidence>
<keyword evidence="2" id="KW-0496">Mitochondrion</keyword>
<evidence type="ECO:0000313" key="7">
    <source>
        <dbReference type="EMBL" id="QQW50310.1"/>
    </source>
</evidence>
<geneLocation type="mitochondrion" evidence="2"/>
<keyword evidence="2" id="KW-0689">Ribosomal protein</keyword>
<dbReference type="Gene3D" id="3.30.1440.10">
    <property type="match status" value="1"/>
</dbReference>
<accession>A0A649UBT8</accession>
<dbReference type="EMBL" id="MK922345">
    <property type="protein sequence ID" value="QGI24646.1"/>
    <property type="molecule type" value="Genomic_DNA"/>
</dbReference>
<dbReference type="EMBL" id="MW438345">
    <property type="protein sequence ID" value="QQW50179.1"/>
    <property type="molecule type" value="Genomic_DNA"/>
</dbReference>
<dbReference type="AlphaFoldDB" id="A0A649UBT8"/>
<dbReference type="SUPFAM" id="SSF55282">
    <property type="entry name" value="RL5-like"/>
    <property type="match status" value="1"/>
</dbReference>
<evidence type="ECO:0000313" key="5">
    <source>
        <dbReference type="EMBL" id="QQW50222.1"/>
    </source>
</evidence>
<reference evidence="3" key="2">
    <citation type="journal article" date="2021" name="Genome Biol. Evol.">
        <title>Mitochondrial genome evolution in pelagophyte algae.</title>
        <authorList>
            <person name="Sibbald S.J."/>
            <person name="Lawton M."/>
            <person name="Archibald J.M."/>
        </authorList>
    </citation>
    <scope>NUCLEOTIDE SEQUENCE</scope>
    <source>
        <strain evidence="4">CCMP1707</strain>
        <strain evidence="5">CCMP1708</strain>
        <strain evidence="3">CCMP1850</strain>
        <strain evidence="7">CCMP1984</strain>
        <strain evidence="6">CCMP3368</strain>
    </source>
</reference>
<dbReference type="Proteomes" id="UP001363151">
    <property type="component" value="Unassembled WGS sequence"/>
</dbReference>
<reference evidence="1 8" key="3">
    <citation type="submission" date="2024-03" db="EMBL/GenBank/DDBJ databases">
        <title>Aureococcus anophagefferens CCMP1851 and Kratosvirus quantuckense: Draft genome of a second virus-susceptible host strain in the model system.</title>
        <authorList>
            <person name="Chase E."/>
            <person name="Truchon A.R."/>
            <person name="Schepens W."/>
            <person name="Wilhelm S.W."/>
        </authorList>
    </citation>
    <scope>NUCLEOTIDE SEQUENCE [LARGE SCALE GENOMIC DNA]</scope>
    <source>
        <strain evidence="1 8">CCMP1851</strain>
    </source>
</reference>
<sequence>MWKSYNRFYTQIIKSEAGSIYQCRNVNQIPSVKRVSISCVSNNPNSVKSTLMTLSALQLVFDKKAKIVTSRDSVVLTKVRKGQPLGAKVFLTKGSAWQFLNFLTFNLMPQLDLTKKIYFSKRNSDFKFIIKSSAVFNVLKPFFNFFQFLPSIQVVFGFKNPPINDKPFFWRLLKLPVASSKKDF</sequence>
<name>A0A649UBT8_AURAN</name>
<evidence type="ECO:0000313" key="1">
    <source>
        <dbReference type="EMBL" id="KAK7234918.1"/>
    </source>
</evidence>
<gene>
    <name evidence="2" type="primary">rpl5</name>
    <name evidence="1" type="ORF">SO694_mt00057</name>
</gene>
<evidence type="ECO:0000313" key="8">
    <source>
        <dbReference type="Proteomes" id="UP001363151"/>
    </source>
</evidence>
<dbReference type="EMBL" id="MW438344">
    <property type="protein sequence ID" value="QQW50135.1"/>
    <property type="molecule type" value="Genomic_DNA"/>
</dbReference>
<protein>
    <submittedName>
        <fullName evidence="2">Ribosomal protein L5</fullName>
    </submittedName>
</protein>
<evidence type="ECO:0000313" key="4">
    <source>
        <dbReference type="EMBL" id="QQW50179.1"/>
    </source>
</evidence>
<organism evidence="2">
    <name type="scientific">Aureococcus anophagefferens</name>
    <name type="common">Harmful bloom alga</name>
    <dbReference type="NCBI Taxonomy" id="44056"/>
    <lineage>
        <taxon>Eukaryota</taxon>
        <taxon>Sar</taxon>
        <taxon>Stramenopiles</taxon>
        <taxon>Ochrophyta</taxon>
        <taxon>Pelagophyceae</taxon>
        <taxon>Pelagomonadales</taxon>
        <taxon>Pelagomonadaceae</taxon>
        <taxon>Aureococcus</taxon>
    </lineage>
</organism>